<keyword evidence="2" id="KW-1185">Reference proteome</keyword>
<accession>A0ACD3AJU0</accession>
<protein>
    <submittedName>
        <fullName evidence="1">Uncharacterized protein</fullName>
    </submittedName>
</protein>
<evidence type="ECO:0000313" key="1">
    <source>
        <dbReference type="EMBL" id="TFK65479.1"/>
    </source>
</evidence>
<evidence type="ECO:0000313" key="2">
    <source>
        <dbReference type="Proteomes" id="UP000308600"/>
    </source>
</evidence>
<reference evidence="1 2" key="1">
    <citation type="journal article" date="2019" name="Nat. Ecol. Evol.">
        <title>Megaphylogeny resolves global patterns of mushroom evolution.</title>
        <authorList>
            <person name="Varga T."/>
            <person name="Krizsan K."/>
            <person name="Foldi C."/>
            <person name="Dima B."/>
            <person name="Sanchez-Garcia M."/>
            <person name="Sanchez-Ramirez S."/>
            <person name="Szollosi G.J."/>
            <person name="Szarkandi J.G."/>
            <person name="Papp V."/>
            <person name="Albert L."/>
            <person name="Andreopoulos W."/>
            <person name="Angelini C."/>
            <person name="Antonin V."/>
            <person name="Barry K.W."/>
            <person name="Bougher N.L."/>
            <person name="Buchanan P."/>
            <person name="Buyck B."/>
            <person name="Bense V."/>
            <person name="Catcheside P."/>
            <person name="Chovatia M."/>
            <person name="Cooper J."/>
            <person name="Damon W."/>
            <person name="Desjardin D."/>
            <person name="Finy P."/>
            <person name="Geml J."/>
            <person name="Haridas S."/>
            <person name="Hughes K."/>
            <person name="Justo A."/>
            <person name="Karasinski D."/>
            <person name="Kautmanova I."/>
            <person name="Kiss B."/>
            <person name="Kocsube S."/>
            <person name="Kotiranta H."/>
            <person name="LaButti K.M."/>
            <person name="Lechner B.E."/>
            <person name="Liimatainen K."/>
            <person name="Lipzen A."/>
            <person name="Lukacs Z."/>
            <person name="Mihaltcheva S."/>
            <person name="Morgado L.N."/>
            <person name="Niskanen T."/>
            <person name="Noordeloos M.E."/>
            <person name="Ohm R.A."/>
            <person name="Ortiz-Santana B."/>
            <person name="Ovrebo C."/>
            <person name="Racz N."/>
            <person name="Riley R."/>
            <person name="Savchenko A."/>
            <person name="Shiryaev A."/>
            <person name="Soop K."/>
            <person name="Spirin V."/>
            <person name="Szebenyi C."/>
            <person name="Tomsovsky M."/>
            <person name="Tulloss R.E."/>
            <person name="Uehling J."/>
            <person name="Grigoriev I.V."/>
            <person name="Vagvolgyi C."/>
            <person name="Papp T."/>
            <person name="Martin F.M."/>
            <person name="Miettinen O."/>
            <person name="Hibbett D.S."/>
            <person name="Nagy L.G."/>
        </authorList>
    </citation>
    <scope>NUCLEOTIDE SEQUENCE [LARGE SCALE GENOMIC DNA]</scope>
    <source>
        <strain evidence="1 2">NL-1719</strain>
    </source>
</reference>
<dbReference type="EMBL" id="ML208435">
    <property type="protein sequence ID" value="TFK65479.1"/>
    <property type="molecule type" value="Genomic_DNA"/>
</dbReference>
<dbReference type="Proteomes" id="UP000308600">
    <property type="component" value="Unassembled WGS sequence"/>
</dbReference>
<name>A0ACD3AJU0_9AGAR</name>
<sequence>MDSNDIAFARIDEVVAVLKEHIRILANVGDDTTALEEAVRVLHASRNEYTYIHRLPQELLAEIFYLARHIPPSDQYGVKKLPSNWVAMSQVSQQWRDVALGSSNLWAHISSSYPRSIIQECLKRSEPTSLTVDWYCSTPDDAQFFRSSLHRVKELTLVLNSTTWNTLSSNLSSPAPKLELLYIFLRSRDAQSPAPLIITDSIFSATTPCLQQVHLSGCSIHPEAPLFTGLTSLGLYDPPQRLSAQNLFSMLRSLPHLSFLGLSEVLEPTTSPVSANITTVALPTLRSLLIRGQPLNQYLEIISLLSFPRDSTIDFRSMTGSPRVLPSLLDFLRVNHARWSTPLSTPLVETMDLDSSWGTLQLSLNPNSNAPGYVADLMKLELRGEWGEDLGVANNTTIISCFSYLPLSSLTSLTSNWPFDTKSWANPFGALPNLKSISVKGQESLDIIEAIVGDLGAYLKTKKQKGTPVASSSGSSAEPLVYDPIFPKLEELHFAGPTFCPWLSDNFVTALRVRKEKGKGLSLLEVKRCEFTSRRVMAELSEVLEVKWDGFTGRDDDDDGDSDDPYEEYEPDDDPADFDSQEFMEEYFY</sequence>
<gene>
    <name evidence="1" type="ORF">BDN72DRAFT_962493</name>
</gene>
<proteinExistence type="predicted"/>
<organism evidence="1 2">
    <name type="scientific">Pluteus cervinus</name>
    <dbReference type="NCBI Taxonomy" id="181527"/>
    <lineage>
        <taxon>Eukaryota</taxon>
        <taxon>Fungi</taxon>
        <taxon>Dikarya</taxon>
        <taxon>Basidiomycota</taxon>
        <taxon>Agaricomycotina</taxon>
        <taxon>Agaricomycetes</taxon>
        <taxon>Agaricomycetidae</taxon>
        <taxon>Agaricales</taxon>
        <taxon>Pluteineae</taxon>
        <taxon>Pluteaceae</taxon>
        <taxon>Pluteus</taxon>
    </lineage>
</organism>